<protein>
    <submittedName>
        <fullName evidence="7">ABC transporter ATP-binding protein</fullName>
    </submittedName>
</protein>
<organism evidence="7 8">
    <name type="scientific">Ruoffia tabacinasalis</name>
    <dbReference type="NCBI Taxonomy" id="87458"/>
    <lineage>
        <taxon>Bacteria</taxon>
        <taxon>Bacillati</taxon>
        <taxon>Bacillota</taxon>
        <taxon>Bacilli</taxon>
        <taxon>Lactobacillales</taxon>
        <taxon>Aerococcaceae</taxon>
        <taxon>Ruoffia</taxon>
    </lineage>
</organism>
<keyword evidence="4 7" id="KW-0067">ATP-binding</keyword>
<dbReference type="PANTHER" id="PTHR42798:SF2">
    <property type="entry name" value="ABC TRANSPORTER ATP-BINDING PROTEIN MG467-RELATED"/>
    <property type="match status" value="1"/>
</dbReference>
<dbReference type="GO" id="GO:0016887">
    <property type="term" value="F:ATP hydrolysis activity"/>
    <property type="evidence" value="ECO:0007669"/>
    <property type="project" value="InterPro"/>
</dbReference>
<dbReference type="SUPFAM" id="SSF52540">
    <property type="entry name" value="P-loop containing nucleoside triphosphate hydrolases"/>
    <property type="match status" value="1"/>
</dbReference>
<comment type="similarity">
    <text evidence="1">Belongs to the ABC transporter superfamily.</text>
</comment>
<dbReference type="Proteomes" id="UP000306420">
    <property type="component" value="Unassembled WGS sequence"/>
</dbReference>
<accession>A0A5R9DVJ0</accession>
<evidence type="ECO:0000259" key="6">
    <source>
        <dbReference type="PROSITE" id="PS50893"/>
    </source>
</evidence>
<evidence type="ECO:0000256" key="3">
    <source>
        <dbReference type="ARBA" id="ARBA00022741"/>
    </source>
</evidence>
<comment type="caution">
    <text evidence="7">The sequence shown here is derived from an EMBL/GenBank/DDBJ whole genome shotgun (WGS) entry which is preliminary data.</text>
</comment>
<evidence type="ECO:0000256" key="4">
    <source>
        <dbReference type="ARBA" id="ARBA00022840"/>
    </source>
</evidence>
<gene>
    <name evidence="7" type="ORF">FEZ33_05130</name>
</gene>
<dbReference type="InterPro" id="IPR027417">
    <property type="entry name" value="P-loop_NTPase"/>
</dbReference>
<dbReference type="Gene3D" id="3.40.50.300">
    <property type="entry name" value="P-loop containing nucleotide triphosphate hydrolases"/>
    <property type="match status" value="1"/>
</dbReference>
<dbReference type="GO" id="GO:0006865">
    <property type="term" value="P:amino acid transport"/>
    <property type="evidence" value="ECO:0007669"/>
    <property type="project" value="UniProtKB-KW"/>
</dbReference>
<keyword evidence="2" id="KW-0813">Transport</keyword>
<keyword evidence="3" id="KW-0547">Nucleotide-binding</keyword>
<dbReference type="RefSeq" id="WP_138404333.1">
    <property type="nucleotide sequence ID" value="NZ_VBSP01000013.1"/>
</dbReference>
<sequence length="233" mass="25563">MRYIELIDVVKEYKSGEVVTRANDGVTFTIESGEFAVILGPSGAGKSTTLNILGGMDKATSGDVIIADNDISDYSDKELTTFRRNNIGFVFQNYNLVPNLTAKENVELSIQISNSDADVMDVLKQCGLDHRADNFPAQLSGGEQQRVSIARAIASKPKLLLADEPTGALDYETGKQILKLLQDTSRNTDSTIVVITHNTTISEMADRVIKIRNGRVDDIVINDTPLKVDEIKW</sequence>
<dbReference type="EMBL" id="VBSP01000013">
    <property type="protein sequence ID" value="TLQ41645.1"/>
    <property type="molecule type" value="Genomic_DNA"/>
</dbReference>
<dbReference type="PROSITE" id="PS00211">
    <property type="entry name" value="ABC_TRANSPORTER_1"/>
    <property type="match status" value="1"/>
</dbReference>
<evidence type="ECO:0000256" key="1">
    <source>
        <dbReference type="ARBA" id="ARBA00005417"/>
    </source>
</evidence>
<feature type="domain" description="ABC transporter" evidence="6">
    <location>
        <begin position="4"/>
        <end position="231"/>
    </location>
</feature>
<dbReference type="FunFam" id="3.40.50.300:FF:000032">
    <property type="entry name" value="Export ABC transporter ATP-binding protein"/>
    <property type="match status" value="1"/>
</dbReference>
<reference evidence="7 8" key="1">
    <citation type="submission" date="2019-05" db="EMBL/GenBank/DDBJ databases">
        <title>The metagenome of a microbial culture collection derived from dairy environment covers the genomic content of the human microbiome.</title>
        <authorList>
            <person name="Roder T."/>
            <person name="Wuthrich D."/>
            <person name="Sattari Z."/>
            <person name="Von Ah U."/>
            <person name="Bar C."/>
            <person name="Ronchi F."/>
            <person name="Macpherson A.J."/>
            <person name="Ganal-Vonarburg S.C."/>
            <person name="Bruggmann R."/>
            <person name="Vergeres G."/>
        </authorList>
    </citation>
    <scope>NUCLEOTIDE SEQUENCE [LARGE SCALE GENOMIC DNA]</scope>
    <source>
        <strain evidence="7 8">FAM 24227</strain>
    </source>
</reference>
<evidence type="ECO:0000256" key="5">
    <source>
        <dbReference type="ARBA" id="ARBA00022970"/>
    </source>
</evidence>
<dbReference type="Pfam" id="PF00005">
    <property type="entry name" value="ABC_tran"/>
    <property type="match status" value="1"/>
</dbReference>
<dbReference type="InterPro" id="IPR017871">
    <property type="entry name" value="ABC_transporter-like_CS"/>
</dbReference>
<dbReference type="GO" id="GO:0005524">
    <property type="term" value="F:ATP binding"/>
    <property type="evidence" value="ECO:0007669"/>
    <property type="project" value="UniProtKB-KW"/>
</dbReference>
<dbReference type="PROSITE" id="PS50893">
    <property type="entry name" value="ABC_TRANSPORTER_2"/>
    <property type="match status" value="1"/>
</dbReference>
<dbReference type="InterPro" id="IPR017911">
    <property type="entry name" value="MacB-like_ATP-bd"/>
</dbReference>
<evidence type="ECO:0000313" key="7">
    <source>
        <dbReference type="EMBL" id="TLQ41645.1"/>
    </source>
</evidence>
<proteinExistence type="inferred from homology"/>
<dbReference type="InterPro" id="IPR003593">
    <property type="entry name" value="AAA+_ATPase"/>
</dbReference>
<dbReference type="AlphaFoldDB" id="A0A5R9DVJ0"/>
<dbReference type="GO" id="GO:0098796">
    <property type="term" value="C:membrane protein complex"/>
    <property type="evidence" value="ECO:0007669"/>
    <property type="project" value="UniProtKB-ARBA"/>
</dbReference>
<dbReference type="PANTHER" id="PTHR42798">
    <property type="entry name" value="LIPOPROTEIN-RELEASING SYSTEM ATP-BINDING PROTEIN LOLD"/>
    <property type="match status" value="1"/>
</dbReference>
<dbReference type="SMART" id="SM00382">
    <property type="entry name" value="AAA"/>
    <property type="match status" value="1"/>
</dbReference>
<name>A0A5R9DVJ0_9LACT</name>
<keyword evidence="5" id="KW-0029">Amino-acid transport</keyword>
<dbReference type="GO" id="GO:0022857">
    <property type="term" value="F:transmembrane transporter activity"/>
    <property type="evidence" value="ECO:0007669"/>
    <property type="project" value="UniProtKB-ARBA"/>
</dbReference>
<dbReference type="OrthoDB" id="9791546at2"/>
<evidence type="ECO:0000313" key="8">
    <source>
        <dbReference type="Proteomes" id="UP000306420"/>
    </source>
</evidence>
<dbReference type="InterPro" id="IPR003439">
    <property type="entry name" value="ABC_transporter-like_ATP-bd"/>
</dbReference>
<dbReference type="CDD" id="cd03255">
    <property type="entry name" value="ABC_MJ0796_LolCDE_FtsE"/>
    <property type="match status" value="1"/>
</dbReference>
<evidence type="ECO:0000256" key="2">
    <source>
        <dbReference type="ARBA" id="ARBA00022448"/>
    </source>
</evidence>